<evidence type="ECO:0000256" key="4">
    <source>
        <dbReference type="ARBA" id="ARBA00022691"/>
    </source>
</evidence>
<dbReference type="EC" id="2.1.1.244" evidence="5"/>
<feature type="binding site" evidence="11">
    <location>
        <begin position="142"/>
        <end position="143"/>
    </location>
    <ligand>
        <name>S-adenosyl-L-methionine</name>
        <dbReference type="ChEBI" id="CHEBI:59789"/>
    </ligand>
</feature>
<keyword evidence="4 11" id="KW-0949">S-adenosyl-L-methionine</keyword>
<dbReference type="STRING" id="53326.A0A016W6F3"/>
<evidence type="ECO:0000256" key="5">
    <source>
        <dbReference type="ARBA" id="ARBA00039112"/>
    </source>
</evidence>
<accession>A0A016W6F3</accession>
<evidence type="ECO:0000313" key="12">
    <source>
        <dbReference type="EMBL" id="EYC35424.1"/>
    </source>
</evidence>
<evidence type="ECO:0000256" key="10">
    <source>
        <dbReference type="ARBA" id="ARBA00048167"/>
    </source>
</evidence>
<evidence type="ECO:0000256" key="9">
    <source>
        <dbReference type="ARBA" id="ARBA00047885"/>
    </source>
</evidence>
<dbReference type="GO" id="GO:0005737">
    <property type="term" value="C:cytoplasm"/>
    <property type="evidence" value="ECO:0007669"/>
    <property type="project" value="TreeGrafter"/>
</dbReference>
<name>A0A016W6F3_9BILA</name>
<reference evidence="13" key="1">
    <citation type="journal article" date="2015" name="Nat. Genet.">
        <title>The genome and transcriptome of the zoonotic hookworm Ancylostoma ceylanicum identify infection-specific gene families.</title>
        <authorList>
            <person name="Schwarz E.M."/>
            <person name="Hu Y."/>
            <person name="Antoshechkin I."/>
            <person name="Miller M.M."/>
            <person name="Sternberg P.W."/>
            <person name="Aroian R.V."/>
        </authorList>
    </citation>
    <scope>NUCLEOTIDE SEQUENCE</scope>
    <source>
        <strain evidence="13">HY135</strain>
    </source>
</reference>
<dbReference type="SUPFAM" id="SSF53335">
    <property type="entry name" value="S-adenosyl-L-methionine-dependent methyltransferases"/>
    <property type="match status" value="1"/>
</dbReference>
<evidence type="ECO:0000256" key="7">
    <source>
        <dbReference type="ARBA" id="ARBA00043129"/>
    </source>
</evidence>
<comment type="caution">
    <text evidence="12">The sequence shown here is derived from an EMBL/GenBank/DDBJ whole genome shotgun (WGS) entry which is preliminary data.</text>
</comment>
<dbReference type="Proteomes" id="UP000024635">
    <property type="component" value="Unassembled WGS sequence"/>
</dbReference>
<sequence length="251" mass="28602">MALTHSKSDPDNAEDFYRKAEEYWSNASRDIDGMLGGFAHLHSPDIRASKTFIKKLKAKVALEFVREWLCFTMSWNRTLVENFLVDTNRAADCGAGIGRVTRHLLLPIFKKVVMVEPVAELLEKSISYVGDNENVERIPVGLQNFYPDTASFDMIWIQWCSGHLTDSDMVQFLCRCVEGLTKEGVIVFKDNLSAQQESEFDSEDNSWTRPETLVLELFERAGLRVVTENVQTGFPSGMYKVKMFALKPVRD</sequence>
<dbReference type="CDD" id="cd02440">
    <property type="entry name" value="AdoMet_MTases"/>
    <property type="match status" value="1"/>
</dbReference>
<dbReference type="GO" id="GO:0071885">
    <property type="term" value="F:N-terminal protein N-methyltransferase activity"/>
    <property type="evidence" value="ECO:0007669"/>
    <property type="project" value="UniProtKB-EC"/>
</dbReference>
<dbReference type="Pfam" id="PF05891">
    <property type="entry name" value="Methyltransf_PK"/>
    <property type="match status" value="1"/>
</dbReference>
<feature type="binding site" evidence="11">
    <location>
        <position position="94"/>
    </location>
    <ligand>
        <name>S-adenosyl-L-methionine</name>
        <dbReference type="ChEBI" id="CHEBI:59789"/>
    </ligand>
</feature>
<dbReference type="PIRSF" id="PIRSF016958">
    <property type="entry name" value="DUF858_MeTrfase_lik"/>
    <property type="match status" value="1"/>
</dbReference>
<dbReference type="PANTHER" id="PTHR12753">
    <property type="entry name" value="AD-003 - RELATED"/>
    <property type="match status" value="1"/>
</dbReference>
<keyword evidence="13" id="KW-1185">Reference proteome</keyword>
<comment type="catalytic activity">
    <reaction evidence="10">
        <text>N-terminal L-alanyl-L-prolyl-L-lysyl-[protein] + 3 S-adenosyl-L-methionine = N-terminal N,N,N-trimethyl-L-alanyl-L-prolyl-L-lysyl-[protein] + 3 S-adenosyl-L-homocysteine + 3 H(+)</text>
        <dbReference type="Rhea" id="RHEA:54712"/>
        <dbReference type="Rhea" id="RHEA-COMP:13785"/>
        <dbReference type="Rhea" id="RHEA-COMP:13971"/>
        <dbReference type="ChEBI" id="CHEBI:15378"/>
        <dbReference type="ChEBI" id="CHEBI:57856"/>
        <dbReference type="ChEBI" id="CHEBI:59789"/>
        <dbReference type="ChEBI" id="CHEBI:138057"/>
        <dbReference type="ChEBI" id="CHEBI:138315"/>
        <dbReference type="EC" id="2.1.1.244"/>
    </reaction>
</comment>
<dbReference type="Gene3D" id="3.40.50.150">
    <property type="entry name" value="Vaccinia Virus protein VP39"/>
    <property type="match status" value="1"/>
</dbReference>
<dbReference type="FunFam" id="3.40.50.150:FF:000025">
    <property type="entry name" value="N-terminal Xaa-Pro-Lys N-methyltransferase 1"/>
    <property type="match status" value="1"/>
</dbReference>
<dbReference type="OrthoDB" id="1298661at2759"/>
<dbReference type="AlphaFoldDB" id="A0A016W6F3"/>
<evidence type="ECO:0000256" key="3">
    <source>
        <dbReference type="ARBA" id="ARBA00022679"/>
    </source>
</evidence>
<evidence type="ECO:0000256" key="11">
    <source>
        <dbReference type="PIRSR" id="PIRSR016958-1"/>
    </source>
</evidence>
<dbReference type="InterPro" id="IPR029063">
    <property type="entry name" value="SAM-dependent_MTases_sf"/>
</dbReference>
<gene>
    <name evidence="12" type="primary">Acey_s1057.g3510</name>
    <name evidence="12" type="synonym">Acey-Y74C9A.3</name>
    <name evidence="12" type="ORF">Y032_1057g3510</name>
</gene>
<evidence type="ECO:0000256" key="1">
    <source>
        <dbReference type="ARBA" id="ARBA00009059"/>
    </source>
</evidence>
<protein>
    <recommendedName>
        <fullName evidence="6">Alpha N-terminal protein methyltransferase 1</fullName>
        <ecNumber evidence="5">2.1.1.244</ecNumber>
    </recommendedName>
    <alternativeName>
        <fullName evidence="7">X-Pro-Lys N-terminal protein methyltransferase 1</fullName>
    </alternativeName>
</protein>
<dbReference type="InterPro" id="IPR008576">
    <property type="entry name" value="MeTrfase_NTM1"/>
</dbReference>
<evidence type="ECO:0000313" key="13">
    <source>
        <dbReference type="Proteomes" id="UP000024635"/>
    </source>
</evidence>
<comment type="catalytic activity">
    <reaction evidence="9">
        <text>N-terminal L-prolyl-L-prolyl-L-lysyl-[protein] + 2 S-adenosyl-L-methionine = N-terminal N,N-dimethyl-L-prolyl-L-prolyl-L-lysyl-[protein] + 2 S-adenosyl-L-homocysteine + 2 H(+)</text>
        <dbReference type="Rhea" id="RHEA:54736"/>
        <dbReference type="Rhea" id="RHEA-COMP:13787"/>
        <dbReference type="Rhea" id="RHEA-COMP:13974"/>
        <dbReference type="ChEBI" id="CHEBI:15378"/>
        <dbReference type="ChEBI" id="CHEBI:57856"/>
        <dbReference type="ChEBI" id="CHEBI:59789"/>
        <dbReference type="ChEBI" id="CHEBI:138059"/>
        <dbReference type="ChEBI" id="CHEBI:138318"/>
        <dbReference type="EC" id="2.1.1.244"/>
    </reaction>
</comment>
<dbReference type="EMBL" id="JARK01000657">
    <property type="protein sequence ID" value="EYC35424.1"/>
    <property type="molecule type" value="Genomic_DNA"/>
</dbReference>
<organism evidence="12 13">
    <name type="scientific">Ancylostoma ceylanicum</name>
    <dbReference type="NCBI Taxonomy" id="53326"/>
    <lineage>
        <taxon>Eukaryota</taxon>
        <taxon>Metazoa</taxon>
        <taxon>Ecdysozoa</taxon>
        <taxon>Nematoda</taxon>
        <taxon>Chromadorea</taxon>
        <taxon>Rhabditida</taxon>
        <taxon>Rhabditina</taxon>
        <taxon>Rhabditomorpha</taxon>
        <taxon>Strongyloidea</taxon>
        <taxon>Ancylostomatidae</taxon>
        <taxon>Ancylostomatinae</taxon>
        <taxon>Ancylostoma</taxon>
    </lineage>
</organism>
<comment type="catalytic activity">
    <reaction evidence="8">
        <text>N-terminal L-seryl-L-prolyl-L-lysyl-[protein] + 3 S-adenosyl-L-methionine = N-terminal N,N,N-trimethyl-L-seryl-L-prolyl-L-lysyl-[protein] + 3 S-adenosyl-L-homocysteine + 3 H(+)</text>
        <dbReference type="Rhea" id="RHEA:54724"/>
        <dbReference type="Rhea" id="RHEA-COMP:13789"/>
        <dbReference type="Rhea" id="RHEA-COMP:13973"/>
        <dbReference type="ChEBI" id="CHEBI:15378"/>
        <dbReference type="ChEBI" id="CHEBI:57856"/>
        <dbReference type="ChEBI" id="CHEBI:59789"/>
        <dbReference type="ChEBI" id="CHEBI:138061"/>
        <dbReference type="ChEBI" id="CHEBI:138317"/>
        <dbReference type="EC" id="2.1.1.244"/>
    </reaction>
</comment>
<comment type="similarity">
    <text evidence="1">Belongs to the methyltransferase superfamily. NTM1 family.</text>
</comment>
<dbReference type="GO" id="GO:0032259">
    <property type="term" value="P:methylation"/>
    <property type="evidence" value="ECO:0007669"/>
    <property type="project" value="UniProtKB-KW"/>
</dbReference>
<feature type="binding site" evidence="11">
    <location>
        <position position="158"/>
    </location>
    <ligand>
        <name>S-adenosyl-L-methionine</name>
        <dbReference type="ChEBI" id="CHEBI:59789"/>
    </ligand>
</feature>
<evidence type="ECO:0000256" key="6">
    <source>
        <dbReference type="ARBA" id="ARBA00039449"/>
    </source>
</evidence>
<keyword evidence="3" id="KW-0808">Transferase</keyword>
<keyword evidence="2" id="KW-0489">Methyltransferase</keyword>
<feature type="binding site" evidence="11">
    <location>
        <position position="99"/>
    </location>
    <ligand>
        <name>S-adenosyl-L-methionine</name>
        <dbReference type="ChEBI" id="CHEBI:59789"/>
    </ligand>
</feature>
<dbReference type="PANTHER" id="PTHR12753:SF0">
    <property type="entry name" value="ALPHA N-TERMINAL PROTEIN METHYLTRANSFERASE 1"/>
    <property type="match status" value="1"/>
</dbReference>
<evidence type="ECO:0000256" key="2">
    <source>
        <dbReference type="ARBA" id="ARBA00022603"/>
    </source>
</evidence>
<proteinExistence type="inferred from homology"/>
<evidence type="ECO:0000256" key="8">
    <source>
        <dbReference type="ARBA" id="ARBA00047306"/>
    </source>
</evidence>